<dbReference type="EMBL" id="CACSAS010000001">
    <property type="protein sequence ID" value="CAA0086966.1"/>
    <property type="molecule type" value="Genomic_DNA"/>
</dbReference>
<gene>
    <name evidence="3" type="ORF">STARVERO_00343</name>
</gene>
<dbReference type="InterPro" id="IPR023346">
    <property type="entry name" value="Lysozyme-like_dom_sf"/>
</dbReference>
<accession>A0A5S9NC02</accession>
<keyword evidence="1" id="KW-0812">Transmembrane</keyword>
<dbReference type="AlphaFoldDB" id="A0A5S9NC02"/>
<evidence type="ECO:0000313" key="3">
    <source>
        <dbReference type="EMBL" id="CAA0086966.1"/>
    </source>
</evidence>
<keyword evidence="1" id="KW-1133">Transmembrane helix</keyword>
<reference evidence="3 4" key="1">
    <citation type="submission" date="2019-12" db="EMBL/GenBank/DDBJ databases">
        <authorList>
            <person name="Reyes-Prieto M."/>
        </authorList>
    </citation>
    <scope>NUCLEOTIDE SEQUENCE [LARGE SCALE GENOMIC DNA]</scope>
    <source>
        <strain evidence="3">HF14-78462</strain>
    </source>
</reference>
<dbReference type="InterPro" id="IPR036365">
    <property type="entry name" value="PGBD-like_sf"/>
</dbReference>
<dbReference type="SUPFAM" id="SSF53955">
    <property type="entry name" value="Lysozyme-like"/>
    <property type="match status" value="1"/>
</dbReference>
<keyword evidence="1" id="KW-0472">Membrane</keyword>
<dbReference type="RefSeq" id="WP_159597689.1">
    <property type="nucleotide sequence ID" value="NZ_CACSAS010000001.1"/>
</dbReference>
<evidence type="ECO:0000259" key="2">
    <source>
        <dbReference type="Pfam" id="PF01471"/>
    </source>
</evidence>
<proteinExistence type="predicted"/>
<organism evidence="3 4">
    <name type="scientific">Starkeya nomas</name>
    <dbReference type="NCBI Taxonomy" id="2666134"/>
    <lineage>
        <taxon>Bacteria</taxon>
        <taxon>Pseudomonadati</taxon>
        <taxon>Pseudomonadota</taxon>
        <taxon>Alphaproteobacteria</taxon>
        <taxon>Hyphomicrobiales</taxon>
        <taxon>Xanthobacteraceae</taxon>
        <taxon>Starkeya</taxon>
    </lineage>
</organism>
<name>A0A5S9NC02_9HYPH</name>
<sequence>MRTAVSIVREVAPGAAPALVTALSRASELKAAGLTTPLRLAHFLAQIAVETQNFSQLRESGRYTAKRIVEVFGVGKHSAAIPQAEAAKLAGNEYALFERVYGVGNAKKAKTLGNVYPGDGYKFRGGGAMHTTGRRAYAAIGLEANPDLIVTAEHCLRAALAYWAENGCNHLADINDARSLTKRINGGYNAYDRRVSWFNRLWELLRADEDAPESWAAAQASPHTRLLQERLVQLGYDIKIDGRYGPKTTAAIVAFQKANGVKADGIAGDVTLAAIEARINETAPAIGSPAVPEPPSAAKPAATGLSVVAVAEGGQKLVDQAGLLKEYSSLSDWVGYGAMFLTAIGVTIVAVGVIRTYVIPALWPATAPVPA</sequence>
<evidence type="ECO:0000313" key="4">
    <source>
        <dbReference type="Proteomes" id="UP000433050"/>
    </source>
</evidence>
<dbReference type="SUPFAM" id="SSF47090">
    <property type="entry name" value="PGBD-like"/>
    <property type="match status" value="1"/>
</dbReference>
<protein>
    <recommendedName>
        <fullName evidence="2">Peptidoglycan binding-like domain-containing protein</fullName>
    </recommendedName>
</protein>
<feature type="domain" description="Peptidoglycan binding-like" evidence="2">
    <location>
        <begin position="225"/>
        <end position="275"/>
    </location>
</feature>
<dbReference type="Gene3D" id="1.10.530.10">
    <property type="match status" value="1"/>
</dbReference>
<dbReference type="InterPro" id="IPR002477">
    <property type="entry name" value="Peptidoglycan-bd-like"/>
</dbReference>
<dbReference type="Proteomes" id="UP000433050">
    <property type="component" value="Unassembled WGS sequence"/>
</dbReference>
<evidence type="ECO:0000256" key="1">
    <source>
        <dbReference type="SAM" id="Phobius"/>
    </source>
</evidence>
<dbReference type="InterPro" id="IPR036366">
    <property type="entry name" value="PGBDSf"/>
</dbReference>
<dbReference type="PANTHER" id="PTHR34408">
    <property type="entry name" value="FAMILY PROTEIN, PUTATIVE-RELATED"/>
    <property type="match status" value="1"/>
</dbReference>
<dbReference type="Pfam" id="PF01471">
    <property type="entry name" value="PG_binding_1"/>
    <property type="match status" value="1"/>
</dbReference>
<feature type="transmembrane region" description="Helical" evidence="1">
    <location>
        <begin position="333"/>
        <end position="354"/>
    </location>
</feature>
<dbReference type="InterPro" id="IPR052354">
    <property type="entry name" value="Cell_Wall_Dynamics_Protein"/>
</dbReference>
<dbReference type="PANTHER" id="PTHR34408:SF1">
    <property type="entry name" value="GLYCOSYL HYDROLASE FAMILY 19 DOMAIN-CONTAINING PROTEIN HI_1415"/>
    <property type="match status" value="1"/>
</dbReference>
<keyword evidence="4" id="KW-1185">Reference proteome</keyword>
<dbReference type="Gene3D" id="1.10.101.10">
    <property type="entry name" value="PGBD-like superfamily/PGBD"/>
    <property type="match status" value="1"/>
</dbReference>